<evidence type="ECO:0000313" key="1">
    <source>
        <dbReference type="EMBL" id="KKN43585.1"/>
    </source>
</evidence>
<comment type="caution">
    <text evidence="1">The sequence shown here is derived from an EMBL/GenBank/DDBJ whole genome shotgun (WGS) entry which is preliminary data.</text>
</comment>
<reference evidence="1" key="1">
    <citation type="journal article" date="2015" name="Nature">
        <title>Complex archaea that bridge the gap between prokaryotes and eukaryotes.</title>
        <authorList>
            <person name="Spang A."/>
            <person name="Saw J.H."/>
            <person name="Jorgensen S.L."/>
            <person name="Zaremba-Niedzwiedzka K."/>
            <person name="Martijn J."/>
            <person name="Lind A.E."/>
            <person name="van Eijk R."/>
            <person name="Schleper C."/>
            <person name="Guy L."/>
            <person name="Ettema T.J."/>
        </authorList>
    </citation>
    <scope>NUCLEOTIDE SEQUENCE</scope>
</reference>
<accession>A0A0F9QHL1</accession>
<dbReference type="EMBL" id="LAZR01001502">
    <property type="protein sequence ID" value="KKN43585.1"/>
    <property type="molecule type" value="Genomic_DNA"/>
</dbReference>
<sequence length="39" mass="4641">INFTSSLFAISHHYNSNLQQKFLNIRYDNEKMVLIISKL</sequence>
<name>A0A0F9QHL1_9ZZZZ</name>
<dbReference type="AlphaFoldDB" id="A0A0F9QHL1"/>
<protein>
    <submittedName>
        <fullName evidence="1">Uncharacterized protein</fullName>
    </submittedName>
</protein>
<gene>
    <name evidence="1" type="ORF">LCGC14_0701630</name>
</gene>
<feature type="non-terminal residue" evidence="1">
    <location>
        <position position="1"/>
    </location>
</feature>
<organism evidence="1">
    <name type="scientific">marine sediment metagenome</name>
    <dbReference type="NCBI Taxonomy" id="412755"/>
    <lineage>
        <taxon>unclassified sequences</taxon>
        <taxon>metagenomes</taxon>
        <taxon>ecological metagenomes</taxon>
    </lineage>
</organism>
<proteinExistence type="predicted"/>